<gene>
    <name evidence="7" type="primary">dctD_2</name>
    <name evidence="7" type="ORF">IMCC3135_26240</name>
</gene>
<dbReference type="InterPro" id="IPR058031">
    <property type="entry name" value="AAA_lid_NorR"/>
</dbReference>
<dbReference type="GO" id="GO:0000160">
    <property type="term" value="P:phosphorelay signal transduction system"/>
    <property type="evidence" value="ECO:0007669"/>
    <property type="project" value="InterPro"/>
</dbReference>
<keyword evidence="1" id="KW-0547">Nucleotide-binding</keyword>
<keyword evidence="4" id="KW-0597">Phosphoprotein</keyword>
<dbReference type="InterPro" id="IPR027417">
    <property type="entry name" value="P-loop_NTPase"/>
</dbReference>
<feature type="modified residue" description="4-aspartylphosphate" evidence="4">
    <location>
        <position position="51"/>
    </location>
</feature>
<dbReference type="Pfam" id="PF00158">
    <property type="entry name" value="Sigma54_activat"/>
    <property type="match status" value="1"/>
</dbReference>
<name>A0A2Z2NVN4_9GAMM</name>
<dbReference type="Proteomes" id="UP000250079">
    <property type="component" value="Chromosome"/>
</dbReference>
<dbReference type="GO" id="GO:0003677">
    <property type="term" value="F:DNA binding"/>
    <property type="evidence" value="ECO:0007669"/>
    <property type="project" value="UniProtKB-KW"/>
</dbReference>
<dbReference type="PANTHER" id="PTHR32071:SF117">
    <property type="entry name" value="PTS-DEPENDENT DIHYDROXYACETONE KINASE OPERON REGULATORY PROTEIN-RELATED"/>
    <property type="match status" value="1"/>
</dbReference>
<dbReference type="InterPro" id="IPR001789">
    <property type="entry name" value="Sig_transdc_resp-reg_receiver"/>
</dbReference>
<dbReference type="Pfam" id="PF25601">
    <property type="entry name" value="AAA_lid_14"/>
    <property type="match status" value="1"/>
</dbReference>
<dbReference type="RefSeq" id="WP_088920234.1">
    <property type="nucleotide sequence ID" value="NZ_CP018632.1"/>
</dbReference>
<organism evidence="7 8">
    <name type="scientific">Granulosicoccus antarcticus IMCC3135</name>
    <dbReference type="NCBI Taxonomy" id="1192854"/>
    <lineage>
        <taxon>Bacteria</taxon>
        <taxon>Pseudomonadati</taxon>
        <taxon>Pseudomonadota</taxon>
        <taxon>Gammaproteobacteria</taxon>
        <taxon>Chromatiales</taxon>
        <taxon>Granulosicoccaceae</taxon>
        <taxon>Granulosicoccus</taxon>
    </lineage>
</organism>
<proteinExistence type="predicted"/>
<keyword evidence="2" id="KW-0067">ATP-binding</keyword>
<dbReference type="Gene3D" id="3.40.50.300">
    <property type="entry name" value="P-loop containing nucleotide triphosphate hydrolases"/>
    <property type="match status" value="1"/>
</dbReference>
<dbReference type="SMART" id="SM00448">
    <property type="entry name" value="REC"/>
    <property type="match status" value="1"/>
</dbReference>
<dbReference type="PROSITE" id="PS50045">
    <property type="entry name" value="SIGMA54_INTERACT_4"/>
    <property type="match status" value="1"/>
</dbReference>
<dbReference type="EMBL" id="CP018632">
    <property type="protein sequence ID" value="ASJ75303.1"/>
    <property type="molecule type" value="Genomic_DNA"/>
</dbReference>
<dbReference type="Gene3D" id="3.40.50.2300">
    <property type="match status" value="1"/>
</dbReference>
<accession>A0A2Z2NVN4</accession>
<dbReference type="InterPro" id="IPR002078">
    <property type="entry name" value="Sigma_54_int"/>
</dbReference>
<dbReference type="Pfam" id="PF00072">
    <property type="entry name" value="Response_reg"/>
    <property type="match status" value="1"/>
</dbReference>
<dbReference type="GO" id="GO:0005524">
    <property type="term" value="F:ATP binding"/>
    <property type="evidence" value="ECO:0007669"/>
    <property type="project" value="UniProtKB-KW"/>
</dbReference>
<evidence type="ECO:0000259" key="6">
    <source>
        <dbReference type="PROSITE" id="PS50110"/>
    </source>
</evidence>
<dbReference type="GO" id="GO:0006355">
    <property type="term" value="P:regulation of DNA-templated transcription"/>
    <property type="evidence" value="ECO:0007669"/>
    <property type="project" value="InterPro"/>
</dbReference>
<protein>
    <submittedName>
        <fullName evidence="7">C4-dicarboxylate transport transcriptional regulatory protein DctD</fullName>
    </submittedName>
</protein>
<evidence type="ECO:0000256" key="3">
    <source>
        <dbReference type="ARBA" id="ARBA00023125"/>
    </source>
</evidence>
<evidence type="ECO:0000256" key="4">
    <source>
        <dbReference type="PROSITE-ProRule" id="PRU00169"/>
    </source>
</evidence>
<feature type="domain" description="Response regulatory" evidence="6">
    <location>
        <begin position="3"/>
        <end position="112"/>
    </location>
</feature>
<dbReference type="Gene3D" id="1.10.8.60">
    <property type="match status" value="1"/>
</dbReference>
<feature type="domain" description="Sigma-54 factor interaction" evidence="5">
    <location>
        <begin position="173"/>
        <end position="364"/>
    </location>
</feature>
<dbReference type="OrthoDB" id="9804019at2"/>
<keyword evidence="3" id="KW-0238">DNA-binding</keyword>
<evidence type="ECO:0000313" key="7">
    <source>
        <dbReference type="EMBL" id="ASJ75303.1"/>
    </source>
</evidence>
<dbReference type="KEGG" id="gai:IMCC3135_26240"/>
<sequence length="440" mass="48982">MKRILLVEDEEVILKALRRLLERNHFHVETATTVEQAIAAQPQSFDLVLADLRLPGAEGTSVIPLADPVPVIIMTSHASVRSAVDAMRHGAIDYIAKPFDHDELLMVINRALMQNLMQAQNRALRLDVQRTSPLQQHVRGTVLEDMLNSLTDLRDTQRFLHLHGEWGTDREGLARLIHANGCRREAPFVVADIGIDTASSDAIALLGSSGEVPRDGLPPGGLLQAAHNGTLVLRHPEQLQPELQLQLASVLVQGSINLPGTSRQRSINVKIITIAHDSIEQLESDNTLIPELAELFVNDQFSVPPLRLRRDDILPLACQQLRVIERRHGCRRLKLSVDAEASLRANDWPGNVMELDNVITRAVFVTNGNTITSEDLGFSHGATGSRDLSLDEYFRYFVLHNQLTLSETELAARLGISRKALWERRQKMNLLRESAESVSP</sequence>
<reference evidence="7 8" key="1">
    <citation type="submission" date="2016-12" db="EMBL/GenBank/DDBJ databases">
        <authorList>
            <person name="Song W.-J."/>
            <person name="Kurnit D.M."/>
        </authorList>
    </citation>
    <scope>NUCLEOTIDE SEQUENCE [LARGE SCALE GENOMIC DNA]</scope>
    <source>
        <strain evidence="7 8">IMCC3135</strain>
    </source>
</reference>
<evidence type="ECO:0000256" key="2">
    <source>
        <dbReference type="ARBA" id="ARBA00022840"/>
    </source>
</evidence>
<keyword evidence="8" id="KW-1185">Reference proteome</keyword>
<dbReference type="PANTHER" id="PTHR32071">
    <property type="entry name" value="TRANSCRIPTIONAL REGULATORY PROTEIN"/>
    <property type="match status" value="1"/>
</dbReference>
<evidence type="ECO:0000256" key="1">
    <source>
        <dbReference type="ARBA" id="ARBA00022741"/>
    </source>
</evidence>
<dbReference type="PROSITE" id="PS50110">
    <property type="entry name" value="RESPONSE_REGULATORY"/>
    <property type="match status" value="1"/>
</dbReference>
<dbReference type="InterPro" id="IPR011006">
    <property type="entry name" value="CheY-like_superfamily"/>
</dbReference>
<dbReference type="SUPFAM" id="SSF52172">
    <property type="entry name" value="CheY-like"/>
    <property type="match status" value="1"/>
</dbReference>
<dbReference type="AlphaFoldDB" id="A0A2Z2NVN4"/>
<evidence type="ECO:0000259" key="5">
    <source>
        <dbReference type="PROSITE" id="PS50045"/>
    </source>
</evidence>
<dbReference type="SUPFAM" id="SSF52540">
    <property type="entry name" value="P-loop containing nucleoside triphosphate hydrolases"/>
    <property type="match status" value="1"/>
</dbReference>
<evidence type="ECO:0000313" key="8">
    <source>
        <dbReference type="Proteomes" id="UP000250079"/>
    </source>
</evidence>